<reference evidence="9" key="1">
    <citation type="submission" date="2015-02" db="EMBL/GenBank/DDBJ databases">
        <title>A novel member of the family Ruminococcaceae isolated from human feces.</title>
        <authorList>
            <person name="Shkoporov A.N."/>
            <person name="Chaplin A.V."/>
            <person name="Motuzova O.V."/>
            <person name="Kafarskaia L.I."/>
            <person name="Khokhlova E.V."/>
            <person name="Efimov B.A."/>
        </authorList>
    </citation>
    <scope>NUCLEOTIDE SEQUENCE [LARGE SCALE GENOMIC DNA]</scope>
    <source>
        <strain evidence="9">585-1</strain>
    </source>
</reference>
<evidence type="ECO:0000256" key="5">
    <source>
        <dbReference type="ARBA" id="ARBA00022679"/>
    </source>
</evidence>
<dbReference type="PANTHER" id="PTHR43467:SF2">
    <property type="entry name" value="COBALT-PRECORRIN-2 C(20)-METHYLTRANSFERASE"/>
    <property type="match status" value="1"/>
</dbReference>
<dbReference type="InterPro" id="IPR000878">
    <property type="entry name" value="4pyrrol_Mease"/>
</dbReference>
<dbReference type="InterPro" id="IPR014777">
    <property type="entry name" value="4pyrrole_Mease_sub1"/>
</dbReference>
<name>A0A0D8J260_9FIRM</name>
<dbReference type="Gene3D" id="3.40.1010.10">
    <property type="entry name" value="Cobalt-precorrin-4 Transmethylase, Domain 1"/>
    <property type="match status" value="1"/>
</dbReference>
<dbReference type="GeneID" id="42856881"/>
<dbReference type="CDD" id="cd11645">
    <property type="entry name" value="Precorrin_2_C20_MT"/>
    <property type="match status" value="1"/>
</dbReference>
<sequence length="232" mass="24435">MKKGVFYSVGVGPGDPELITLKAVRTLERCPVVAAPQTKNGEMLALSIARQAVSLEGKTVVPLHFTMSRDKAQQHAAHLAAAQALRPHLDAGRDVAMLNLGDVSIYATAAYLADILAADGYETRMVPGVTSFCAVAARLNTSLTGIDTPLHIVPGGCGALEECLAQPGAKVLMKSGRQLPGVLAALERRGLLERSALVSNCGLPGEQVYADLSAFPREQDAGYFATIIVKED</sequence>
<dbReference type="NCBIfam" id="TIGR01467">
    <property type="entry name" value="cobI_cbiL"/>
    <property type="match status" value="1"/>
</dbReference>
<organism evidence="9 10">
    <name type="scientific">Ruthenibacterium lactatiformans</name>
    <dbReference type="NCBI Taxonomy" id="1550024"/>
    <lineage>
        <taxon>Bacteria</taxon>
        <taxon>Bacillati</taxon>
        <taxon>Bacillota</taxon>
        <taxon>Clostridia</taxon>
        <taxon>Eubacteriales</taxon>
        <taxon>Oscillospiraceae</taxon>
        <taxon>Ruthenibacterium</taxon>
    </lineage>
</organism>
<dbReference type="EMBL" id="JXXK01000012">
    <property type="protein sequence ID" value="KJF39858.1"/>
    <property type="molecule type" value="Genomic_DNA"/>
</dbReference>
<keyword evidence="10" id="KW-1185">Reference proteome</keyword>
<dbReference type="PANTHER" id="PTHR43467">
    <property type="entry name" value="COBALT-PRECORRIN-2 C(20)-METHYLTRANSFERASE"/>
    <property type="match status" value="1"/>
</dbReference>
<dbReference type="GO" id="GO:0030788">
    <property type="term" value="F:precorrin-2 C20-methyltransferase activity"/>
    <property type="evidence" value="ECO:0007669"/>
    <property type="project" value="InterPro"/>
</dbReference>
<accession>A0A0D8J260</accession>
<dbReference type="Proteomes" id="UP000032483">
    <property type="component" value="Unassembled WGS sequence"/>
</dbReference>
<dbReference type="Pfam" id="PF00590">
    <property type="entry name" value="TP_methylase"/>
    <property type="match status" value="1"/>
</dbReference>
<keyword evidence="3" id="KW-0169">Cobalamin biosynthesis</keyword>
<comment type="similarity">
    <text evidence="2 7">Belongs to the precorrin methyltransferase family.</text>
</comment>
<feature type="domain" description="Tetrapyrrole methylase" evidence="8">
    <location>
        <begin position="6"/>
        <end position="210"/>
    </location>
</feature>
<evidence type="ECO:0000256" key="1">
    <source>
        <dbReference type="ARBA" id="ARBA00004953"/>
    </source>
</evidence>
<evidence type="ECO:0000313" key="9">
    <source>
        <dbReference type="EMBL" id="KJF39858.1"/>
    </source>
</evidence>
<evidence type="ECO:0000313" key="10">
    <source>
        <dbReference type="Proteomes" id="UP000032483"/>
    </source>
</evidence>
<dbReference type="GO" id="GO:0009236">
    <property type="term" value="P:cobalamin biosynthetic process"/>
    <property type="evidence" value="ECO:0007669"/>
    <property type="project" value="UniProtKB-UniRule"/>
</dbReference>
<evidence type="ECO:0000256" key="4">
    <source>
        <dbReference type="ARBA" id="ARBA00022603"/>
    </source>
</evidence>
<dbReference type="PIRSF" id="PIRSF036427">
    <property type="entry name" value="Precrrn-2_mtase"/>
    <property type="match status" value="1"/>
</dbReference>
<evidence type="ECO:0000256" key="3">
    <source>
        <dbReference type="ARBA" id="ARBA00022573"/>
    </source>
</evidence>
<keyword evidence="6" id="KW-0949">S-adenosyl-L-methionine</keyword>
<dbReference type="RefSeq" id="WP_009322526.1">
    <property type="nucleotide sequence ID" value="NZ_CAUBPW010000005.1"/>
</dbReference>
<proteinExistence type="inferred from homology"/>
<keyword evidence="5 9" id="KW-0808">Transferase</keyword>
<dbReference type="Gene3D" id="3.30.950.10">
    <property type="entry name" value="Methyltransferase, Cobalt-precorrin-4 Transmethylase, Domain 2"/>
    <property type="match status" value="1"/>
</dbReference>
<comment type="pathway">
    <text evidence="1">Cofactor biosynthesis; adenosylcobalamin biosynthesis.</text>
</comment>
<dbReference type="SUPFAM" id="SSF53790">
    <property type="entry name" value="Tetrapyrrole methylase"/>
    <property type="match status" value="1"/>
</dbReference>
<keyword evidence="4 9" id="KW-0489">Methyltransferase</keyword>
<evidence type="ECO:0000256" key="6">
    <source>
        <dbReference type="ARBA" id="ARBA00022691"/>
    </source>
</evidence>
<evidence type="ECO:0000256" key="7">
    <source>
        <dbReference type="PIRNR" id="PIRNR036427"/>
    </source>
</evidence>
<evidence type="ECO:0000259" key="8">
    <source>
        <dbReference type="Pfam" id="PF00590"/>
    </source>
</evidence>
<dbReference type="AlphaFoldDB" id="A0A0D8J260"/>
<dbReference type="InterPro" id="IPR012382">
    <property type="entry name" value="CobI/CbiL"/>
</dbReference>
<dbReference type="GO" id="GO:0032259">
    <property type="term" value="P:methylation"/>
    <property type="evidence" value="ECO:0007669"/>
    <property type="project" value="UniProtKB-KW"/>
</dbReference>
<dbReference type="UniPathway" id="UPA00148"/>
<dbReference type="InterPro" id="IPR014776">
    <property type="entry name" value="4pyrrole_Mease_sub2"/>
</dbReference>
<dbReference type="InterPro" id="IPR006364">
    <property type="entry name" value="CobI/CbiL/CobIJ_dom"/>
</dbReference>
<dbReference type="InterPro" id="IPR035996">
    <property type="entry name" value="4pyrrol_Methylase_sf"/>
</dbReference>
<evidence type="ECO:0000256" key="2">
    <source>
        <dbReference type="ARBA" id="ARBA00005879"/>
    </source>
</evidence>
<gene>
    <name evidence="9" type="ORF">TQ39_09815</name>
</gene>
<comment type="caution">
    <text evidence="9">The sequence shown here is derived from an EMBL/GenBank/DDBJ whole genome shotgun (WGS) entry which is preliminary data.</text>
</comment>
<protein>
    <submittedName>
        <fullName evidence="9">Precorrin-2 C20-methyltransferase</fullName>
    </submittedName>
</protein>